<dbReference type="SUPFAM" id="SSF53448">
    <property type="entry name" value="Nucleotide-diphospho-sugar transferases"/>
    <property type="match status" value="1"/>
</dbReference>
<comment type="caution">
    <text evidence="15">The sequence shown here is derived from an EMBL/GenBank/DDBJ whole genome shotgun (WGS) entry which is preliminary data.</text>
</comment>
<feature type="transmembrane region" description="Helical" evidence="13">
    <location>
        <begin position="420"/>
        <end position="445"/>
    </location>
</feature>
<reference evidence="15 16" key="1">
    <citation type="journal article" date="2012" name="J. Bacteriol.">
        <title>Genome Sequence of Idiomarina xiamenensis Type Strain 10-D-4.</title>
        <authorList>
            <person name="Lai Q."/>
            <person name="Wang L."/>
            <person name="Wang W."/>
            <person name="Shao Z."/>
        </authorList>
    </citation>
    <scope>NUCLEOTIDE SEQUENCE [LARGE SCALE GENOMIC DNA]</scope>
    <source>
        <strain evidence="15 16">10-D-4</strain>
    </source>
</reference>
<keyword evidence="16" id="KW-1185">Reference proteome</keyword>
<accession>K2K7Z2</accession>
<keyword evidence="6" id="KW-0997">Cell inner membrane</keyword>
<keyword evidence="5" id="KW-1003">Cell membrane</keyword>
<dbReference type="PANTHER" id="PTHR43867:SF5">
    <property type="entry name" value="GLUCANS BIOSYNTHESIS GLUCOSYLTRANSFERASE H"/>
    <property type="match status" value="1"/>
</dbReference>
<feature type="domain" description="Glycosyltransferase 2-like" evidence="14">
    <location>
        <begin position="196"/>
        <end position="389"/>
    </location>
</feature>
<evidence type="ECO:0000256" key="9">
    <source>
        <dbReference type="ARBA" id="ARBA00022692"/>
    </source>
</evidence>
<dbReference type="eggNOG" id="COG2943">
    <property type="taxonomic scope" value="Bacteria"/>
</dbReference>
<feature type="transmembrane region" description="Helical" evidence="13">
    <location>
        <begin position="508"/>
        <end position="527"/>
    </location>
</feature>
<dbReference type="Gene3D" id="3.90.550.10">
    <property type="entry name" value="Spore Coat Polysaccharide Biosynthesis Protein SpsA, Chain A"/>
    <property type="match status" value="1"/>
</dbReference>
<feature type="transmembrane region" description="Helical" evidence="13">
    <location>
        <begin position="365"/>
        <end position="389"/>
    </location>
</feature>
<evidence type="ECO:0000256" key="8">
    <source>
        <dbReference type="ARBA" id="ARBA00022679"/>
    </source>
</evidence>
<dbReference type="Proteomes" id="UP000014115">
    <property type="component" value="Unassembled WGS sequence"/>
</dbReference>
<gene>
    <name evidence="15" type="ORF">A10D4_06716</name>
</gene>
<evidence type="ECO:0000256" key="13">
    <source>
        <dbReference type="SAM" id="Phobius"/>
    </source>
</evidence>
<evidence type="ECO:0000256" key="12">
    <source>
        <dbReference type="SAM" id="MobiDB-lite"/>
    </source>
</evidence>
<feature type="transmembrane region" description="Helical" evidence="13">
    <location>
        <begin position="45"/>
        <end position="72"/>
    </location>
</feature>
<evidence type="ECO:0000313" key="15">
    <source>
        <dbReference type="EMBL" id="EKE83818.1"/>
    </source>
</evidence>
<sequence length="635" mass="71805">MMKARNDAWRRWLFFALTLVSTLVGSALMFDILRSNDFTVLEATILLLFTVTFGWIVMAFWSAVFGFILQLLRLDPISLKRLSRQRNMTDAIDSRTALIMPVYNEDTRRIMAGFEATLRDLAAHHDLAPFDFYMLSDTQNVKLAAAELSAWHAMTERLGDLAQRAFYRRRHKNRERKTGNIKEFCERWGSQYDFMLVLDADSVLSADCILQLVRQMQAQPQAGLMQTVPIPVRQATFFGRFVQFASVLYSPMLATGQAFWQTDTANYWGHNAIIRVRAFMAHCGLPTLPGKAPLGGDILSHDFVEAAMLKRAGWDVYLLADIGGSYEEVPSNMLDYATRDRRWVQGNIQHLGLLFKRGWQAISRVHFAAGATAYIASLLWLLMLVFSTIDAVLRSVNSNQYFSHSYQLFPNWPVAKTEQMFVLIGVTAVLLLLPKVLSLLVTILYRRREFGGAIRLTISALIETTFAIIIAPIMMVFHAYFVLAVVLGLSVNWDSQSREGRLVPWREAFARTLLTSIAAGLWGWLTYSLAPVFFWWLTPILFGLVLAAPIVRYSSSLKLGLGLRRLGLLWVPSEVKLSRAKAEPDVLRRLQQLLDEVEEPALSLTVPAVPPNQFAPMPTQALQQARSTRRANGDG</sequence>
<dbReference type="RefSeq" id="WP_008488520.1">
    <property type="nucleotide sequence ID" value="NZ_AMRG01000007.1"/>
</dbReference>
<dbReference type="GO" id="GO:0005886">
    <property type="term" value="C:plasma membrane"/>
    <property type="evidence" value="ECO:0007669"/>
    <property type="project" value="UniProtKB-SubCell"/>
</dbReference>
<evidence type="ECO:0000256" key="11">
    <source>
        <dbReference type="ARBA" id="ARBA00023136"/>
    </source>
</evidence>
<keyword evidence="11 13" id="KW-0472">Membrane</keyword>
<keyword evidence="7" id="KW-0328">Glycosyltransferase</keyword>
<evidence type="ECO:0000259" key="14">
    <source>
        <dbReference type="Pfam" id="PF13632"/>
    </source>
</evidence>
<dbReference type="OrthoDB" id="9775281at2"/>
<comment type="similarity">
    <text evidence="3">Belongs to the glycosyltransferase 2 family. OpgH subfamily.</text>
</comment>
<keyword evidence="10 13" id="KW-1133">Transmembrane helix</keyword>
<feature type="transmembrane region" description="Helical" evidence="13">
    <location>
        <begin position="533"/>
        <end position="555"/>
    </location>
</feature>
<feature type="region of interest" description="Disordered" evidence="12">
    <location>
        <begin position="612"/>
        <end position="635"/>
    </location>
</feature>
<evidence type="ECO:0000256" key="10">
    <source>
        <dbReference type="ARBA" id="ARBA00022989"/>
    </source>
</evidence>
<keyword evidence="9 13" id="KW-0812">Transmembrane</keyword>
<evidence type="ECO:0000256" key="5">
    <source>
        <dbReference type="ARBA" id="ARBA00022475"/>
    </source>
</evidence>
<dbReference type="InterPro" id="IPR001173">
    <property type="entry name" value="Glyco_trans_2-like"/>
</dbReference>
<evidence type="ECO:0000256" key="1">
    <source>
        <dbReference type="ARBA" id="ARBA00004429"/>
    </source>
</evidence>
<evidence type="ECO:0000256" key="7">
    <source>
        <dbReference type="ARBA" id="ARBA00022676"/>
    </source>
</evidence>
<dbReference type="InterPro" id="IPR029044">
    <property type="entry name" value="Nucleotide-diphossugar_trans"/>
</dbReference>
<proteinExistence type="inferred from homology"/>
<keyword evidence="8 15" id="KW-0808">Transferase</keyword>
<dbReference type="NCBIfam" id="NF003958">
    <property type="entry name" value="PRK05454.2-1"/>
    <property type="match status" value="1"/>
</dbReference>
<dbReference type="EMBL" id="AMRG01000007">
    <property type="protein sequence ID" value="EKE83818.1"/>
    <property type="molecule type" value="Genomic_DNA"/>
</dbReference>
<dbReference type="GO" id="GO:0016758">
    <property type="term" value="F:hexosyltransferase activity"/>
    <property type="evidence" value="ECO:0007669"/>
    <property type="project" value="TreeGrafter"/>
</dbReference>
<dbReference type="PATRIC" id="fig|740709.3.peg.1368"/>
<name>K2K7Z2_9GAMM</name>
<comment type="pathway">
    <text evidence="2">Glycan metabolism; osmoregulated periplasmic glucan (OPG) biosynthesis.</text>
</comment>
<dbReference type="NCBIfam" id="NF003962">
    <property type="entry name" value="PRK05454.2-5"/>
    <property type="match status" value="1"/>
</dbReference>
<evidence type="ECO:0000256" key="6">
    <source>
        <dbReference type="ARBA" id="ARBA00022519"/>
    </source>
</evidence>
<feature type="transmembrane region" description="Helical" evidence="13">
    <location>
        <begin position="477"/>
        <end position="496"/>
    </location>
</feature>
<evidence type="ECO:0000256" key="4">
    <source>
        <dbReference type="ARBA" id="ARBA00020585"/>
    </source>
</evidence>
<dbReference type="AlphaFoldDB" id="K2K7Z2"/>
<organism evidence="15 16">
    <name type="scientific">Idiomarina xiamenensis 10-D-4</name>
    <dbReference type="NCBI Taxonomy" id="740709"/>
    <lineage>
        <taxon>Bacteria</taxon>
        <taxon>Pseudomonadati</taxon>
        <taxon>Pseudomonadota</taxon>
        <taxon>Gammaproteobacteria</taxon>
        <taxon>Alteromonadales</taxon>
        <taxon>Idiomarinaceae</taxon>
        <taxon>Idiomarina</taxon>
    </lineage>
</organism>
<evidence type="ECO:0000256" key="3">
    <source>
        <dbReference type="ARBA" id="ARBA00009337"/>
    </source>
</evidence>
<dbReference type="STRING" id="740709.A10D4_06716"/>
<evidence type="ECO:0000256" key="2">
    <source>
        <dbReference type="ARBA" id="ARBA00005001"/>
    </source>
</evidence>
<protein>
    <recommendedName>
        <fullName evidence="4">Glucans biosynthesis glucosyltransferase H</fullName>
    </recommendedName>
</protein>
<evidence type="ECO:0000313" key="16">
    <source>
        <dbReference type="Proteomes" id="UP000014115"/>
    </source>
</evidence>
<comment type="subcellular location">
    <subcellularLocation>
        <location evidence="1">Cell inner membrane</location>
        <topology evidence="1">Multi-pass membrane protein</topology>
    </subcellularLocation>
</comment>
<dbReference type="Pfam" id="PF13632">
    <property type="entry name" value="Glyco_trans_2_3"/>
    <property type="match status" value="1"/>
</dbReference>
<dbReference type="PANTHER" id="PTHR43867">
    <property type="entry name" value="CELLULOSE SYNTHASE CATALYTIC SUBUNIT A [UDP-FORMING]"/>
    <property type="match status" value="1"/>
</dbReference>
<dbReference type="InterPro" id="IPR050321">
    <property type="entry name" value="Glycosyltr_2/OpgH_subfam"/>
</dbReference>